<evidence type="ECO:0000313" key="2">
    <source>
        <dbReference type="Proteomes" id="UP001054945"/>
    </source>
</evidence>
<name>A0AAV4PT88_CAEEX</name>
<comment type="caution">
    <text evidence="1">The sequence shown here is derived from an EMBL/GenBank/DDBJ whole genome shotgun (WGS) entry which is preliminary data.</text>
</comment>
<dbReference type="EMBL" id="BPLR01005150">
    <property type="protein sequence ID" value="GIY00151.1"/>
    <property type="molecule type" value="Genomic_DNA"/>
</dbReference>
<keyword evidence="2" id="KW-1185">Reference proteome</keyword>
<evidence type="ECO:0000313" key="1">
    <source>
        <dbReference type="EMBL" id="GIY00151.1"/>
    </source>
</evidence>
<organism evidence="1 2">
    <name type="scientific">Caerostris extrusa</name>
    <name type="common">Bark spider</name>
    <name type="synonym">Caerostris bankana</name>
    <dbReference type="NCBI Taxonomy" id="172846"/>
    <lineage>
        <taxon>Eukaryota</taxon>
        <taxon>Metazoa</taxon>
        <taxon>Ecdysozoa</taxon>
        <taxon>Arthropoda</taxon>
        <taxon>Chelicerata</taxon>
        <taxon>Arachnida</taxon>
        <taxon>Araneae</taxon>
        <taxon>Araneomorphae</taxon>
        <taxon>Entelegynae</taxon>
        <taxon>Araneoidea</taxon>
        <taxon>Araneidae</taxon>
        <taxon>Caerostris</taxon>
    </lineage>
</organism>
<gene>
    <name evidence="1" type="ORF">CEXT_797771</name>
</gene>
<reference evidence="1 2" key="1">
    <citation type="submission" date="2021-06" db="EMBL/GenBank/DDBJ databases">
        <title>Caerostris extrusa draft genome.</title>
        <authorList>
            <person name="Kono N."/>
            <person name="Arakawa K."/>
        </authorList>
    </citation>
    <scope>NUCLEOTIDE SEQUENCE [LARGE SCALE GENOMIC DNA]</scope>
</reference>
<protein>
    <submittedName>
        <fullName evidence="1">Uncharacterized protein</fullName>
    </submittedName>
</protein>
<dbReference type="AlphaFoldDB" id="A0AAV4PT88"/>
<accession>A0AAV4PT88</accession>
<dbReference type="Proteomes" id="UP001054945">
    <property type="component" value="Unassembled WGS sequence"/>
</dbReference>
<proteinExistence type="predicted"/>
<sequence length="97" mass="10903">MKPPCSITVHRVPPFRTKVQPSCVTQVGILISIEIRQKTQEIQTLSMTKKLCPCGIGRELSRNVEQQRKRASFLFRNIGSYHGGGGSRKKLKPKQLA</sequence>